<protein>
    <submittedName>
        <fullName evidence="1">Uncharacterized protein</fullName>
    </submittedName>
</protein>
<evidence type="ECO:0000313" key="1">
    <source>
        <dbReference type="EMBL" id="KAK8508282.1"/>
    </source>
</evidence>
<accession>A0ABR2BP31</accession>
<proteinExistence type="predicted"/>
<comment type="caution">
    <text evidence="1">The sequence shown here is derived from an EMBL/GenBank/DDBJ whole genome shotgun (WGS) entry which is preliminary data.</text>
</comment>
<reference evidence="1 2" key="1">
    <citation type="journal article" date="2024" name="G3 (Bethesda)">
        <title>Genome assembly of Hibiscus sabdariffa L. provides insights into metabolisms of medicinal natural products.</title>
        <authorList>
            <person name="Kim T."/>
        </authorList>
    </citation>
    <scope>NUCLEOTIDE SEQUENCE [LARGE SCALE GENOMIC DNA]</scope>
    <source>
        <strain evidence="1">TK-2024</strain>
        <tissue evidence="1">Old leaves</tissue>
    </source>
</reference>
<organism evidence="1 2">
    <name type="scientific">Hibiscus sabdariffa</name>
    <name type="common">roselle</name>
    <dbReference type="NCBI Taxonomy" id="183260"/>
    <lineage>
        <taxon>Eukaryota</taxon>
        <taxon>Viridiplantae</taxon>
        <taxon>Streptophyta</taxon>
        <taxon>Embryophyta</taxon>
        <taxon>Tracheophyta</taxon>
        <taxon>Spermatophyta</taxon>
        <taxon>Magnoliopsida</taxon>
        <taxon>eudicotyledons</taxon>
        <taxon>Gunneridae</taxon>
        <taxon>Pentapetalae</taxon>
        <taxon>rosids</taxon>
        <taxon>malvids</taxon>
        <taxon>Malvales</taxon>
        <taxon>Malvaceae</taxon>
        <taxon>Malvoideae</taxon>
        <taxon>Hibiscus</taxon>
    </lineage>
</organism>
<dbReference type="Proteomes" id="UP001472677">
    <property type="component" value="Unassembled WGS sequence"/>
</dbReference>
<dbReference type="EMBL" id="JBBPBM010000103">
    <property type="protein sequence ID" value="KAK8508282.1"/>
    <property type="molecule type" value="Genomic_DNA"/>
</dbReference>
<keyword evidence="2" id="KW-1185">Reference proteome</keyword>
<gene>
    <name evidence="1" type="ORF">V6N12_019461</name>
</gene>
<sequence>MVYPSGDWHWNVISNLVPHHIALNLAATMSPALGGGGDIPGWAAEASRKFSVRSAYQLHVGAPAGDSDQSDKVHEFVTIDMRSWIFKNLQDPSYFPIQSGDWDLLFGSLLWCTRLTRNQRIFNSDEFIYESLLFQSYRMRDEARRALCLRNVRRNPLTSATIIQNWSKSDFGWIKFNMDGARQSSTGEAFCGGLVVMLICDGVSVSLKR</sequence>
<name>A0ABR2BP31_9ROSI</name>
<evidence type="ECO:0000313" key="2">
    <source>
        <dbReference type="Proteomes" id="UP001472677"/>
    </source>
</evidence>